<gene>
    <name evidence="1" type="ORF">SSLN_LOCUS3567</name>
</gene>
<dbReference type="Proteomes" id="UP000275846">
    <property type="component" value="Unassembled WGS sequence"/>
</dbReference>
<reference evidence="3" key="1">
    <citation type="submission" date="2016-06" db="UniProtKB">
        <authorList>
            <consortium name="WormBaseParasite"/>
        </authorList>
    </citation>
    <scope>IDENTIFICATION</scope>
</reference>
<organism evidence="3">
    <name type="scientific">Schistocephalus solidus</name>
    <name type="common">Tapeworm</name>
    <dbReference type="NCBI Taxonomy" id="70667"/>
    <lineage>
        <taxon>Eukaryota</taxon>
        <taxon>Metazoa</taxon>
        <taxon>Spiralia</taxon>
        <taxon>Lophotrochozoa</taxon>
        <taxon>Platyhelminthes</taxon>
        <taxon>Cestoda</taxon>
        <taxon>Eucestoda</taxon>
        <taxon>Diphyllobothriidea</taxon>
        <taxon>Diphyllobothriidae</taxon>
        <taxon>Schistocephalus</taxon>
    </lineage>
</organism>
<name>A0A183SH69_SCHSO</name>
<dbReference type="EMBL" id="UYSU01032577">
    <property type="protein sequence ID" value="VDL89952.1"/>
    <property type="molecule type" value="Genomic_DNA"/>
</dbReference>
<sequence>MLLWPPLAGTQLSPMAPRSWILLSGHTPGNRQNRRAKLYEDHLCCVYHHTRPLLSPFLPRSSSTSSLISFATLSPPILHSYFSPSPLLPSTLLPLPSSPSPLTIPSSNALSNVLRRG</sequence>
<accession>A0A183SH69</accession>
<reference evidence="1 2" key="2">
    <citation type="submission" date="2018-11" db="EMBL/GenBank/DDBJ databases">
        <authorList>
            <consortium name="Pathogen Informatics"/>
        </authorList>
    </citation>
    <scope>NUCLEOTIDE SEQUENCE [LARGE SCALE GENOMIC DNA]</scope>
    <source>
        <strain evidence="1 2">NST_G2</strain>
    </source>
</reference>
<evidence type="ECO:0000313" key="3">
    <source>
        <dbReference type="WBParaSite" id="SSLN_0000367401-mRNA-1"/>
    </source>
</evidence>
<dbReference type="WBParaSite" id="SSLN_0000367401-mRNA-1">
    <property type="protein sequence ID" value="SSLN_0000367401-mRNA-1"/>
    <property type="gene ID" value="SSLN_0000367401"/>
</dbReference>
<evidence type="ECO:0000313" key="2">
    <source>
        <dbReference type="Proteomes" id="UP000275846"/>
    </source>
</evidence>
<proteinExistence type="predicted"/>
<protein>
    <submittedName>
        <fullName evidence="3">Secreted protein</fullName>
    </submittedName>
</protein>
<evidence type="ECO:0000313" key="1">
    <source>
        <dbReference type="EMBL" id="VDL89952.1"/>
    </source>
</evidence>
<dbReference type="OrthoDB" id="10225613at2759"/>
<keyword evidence="2" id="KW-1185">Reference proteome</keyword>
<dbReference type="AlphaFoldDB" id="A0A183SH69"/>